<feature type="signal peptide" evidence="1">
    <location>
        <begin position="1"/>
        <end position="20"/>
    </location>
</feature>
<proteinExistence type="predicted"/>
<dbReference type="EMBL" id="JALJOV010001722">
    <property type="protein sequence ID" value="KAK9842374.1"/>
    <property type="molecule type" value="Genomic_DNA"/>
</dbReference>
<protein>
    <submittedName>
        <fullName evidence="2">Uncharacterized protein</fullName>
    </submittedName>
</protein>
<name>A0AAW1S8U8_9CHLO</name>
<dbReference type="AlphaFoldDB" id="A0AAW1S8U8"/>
<gene>
    <name evidence="2" type="ORF">WJX84_009667</name>
</gene>
<evidence type="ECO:0000256" key="1">
    <source>
        <dbReference type="SAM" id="SignalP"/>
    </source>
</evidence>
<organism evidence="2 3">
    <name type="scientific">Apatococcus fuscideae</name>
    <dbReference type="NCBI Taxonomy" id="2026836"/>
    <lineage>
        <taxon>Eukaryota</taxon>
        <taxon>Viridiplantae</taxon>
        <taxon>Chlorophyta</taxon>
        <taxon>core chlorophytes</taxon>
        <taxon>Trebouxiophyceae</taxon>
        <taxon>Chlorellales</taxon>
        <taxon>Chlorellaceae</taxon>
        <taxon>Apatococcus</taxon>
    </lineage>
</organism>
<keyword evidence="3" id="KW-1185">Reference proteome</keyword>
<evidence type="ECO:0000313" key="3">
    <source>
        <dbReference type="Proteomes" id="UP001485043"/>
    </source>
</evidence>
<comment type="caution">
    <text evidence="2">The sequence shown here is derived from an EMBL/GenBank/DDBJ whole genome shotgun (WGS) entry which is preliminary data.</text>
</comment>
<feature type="chain" id="PRO_5043934767" evidence="1">
    <location>
        <begin position="21"/>
        <end position="138"/>
    </location>
</feature>
<dbReference type="Proteomes" id="UP001485043">
    <property type="component" value="Unassembled WGS sequence"/>
</dbReference>
<keyword evidence="1" id="KW-0732">Signal</keyword>
<sequence>MWPGTCVLILAGLLASTASAEGTPTDTTELGSHTSYVDTIKYSWKGYSSLELTITEAGYGPRPFSATVVLNATQSGADEFNITSDLDYQNKLPSTVASAWASKGSLFDSPSLVSRLTEAAQQGVARKAFQAQVTENAS</sequence>
<accession>A0AAW1S8U8</accession>
<reference evidence="2 3" key="1">
    <citation type="journal article" date="2024" name="Nat. Commun.">
        <title>Phylogenomics reveals the evolutionary origins of lichenization in chlorophyte algae.</title>
        <authorList>
            <person name="Puginier C."/>
            <person name="Libourel C."/>
            <person name="Otte J."/>
            <person name="Skaloud P."/>
            <person name="Haon M."/>
            <person name="Grisel S."/>
            <person name="Petersen M."/>
            <person name="Berrin J.G."/>
            <person name="Delaux P.M."/>
            <person name="Dal Grande F."/>
            <person name="Keller J."/>
        </authorList>
    </citation>
    <scope>NUCLEOTIDE SEQUENCE [LARGE SCALE GENOMIC DNA]</scope>
    <source>
        <strain evidence="2 3">SAG 2523</strain>
    </source>
</reference>
<evidence type="ECO:0000313" key="2">
    <source>
        <dbReference type="EMBL" id="KAK9842374.1"/>
    </source>
</evidence>